<evidence type="ECO:0000313" key="2">
    <source>
        <dbReference type="Proteomes" id="UP000248349"/>
    </source>
</evidence>
<dbReference type="AlphaFoldDB" id="A0A318ZK98"/>
<evidence type="ECO:0000313" key="1">
    <source>
        <dbReference type="EMBL" id="PYH44983.1"/>
    </source>
</evidence>
<protein>
    <submittedName>
        <fullName evidence="1">Uncharacterized protein</fullName>
    </submittedName>
</protein>
<reference evidence="1 2" key="1">
    <citation type="submission" date="2016-12" db="EMBL/GenBank/DDBJ databases">
        <title>The genomes of Aspergillus section Nigri reveals drivers in fungal speciation.</title>
        <authorList>
            <consortium name="DOE Joint Genome Institute"/>
            <person name="Vesth T.C."/>
            <person name="Nybo J."/>
            <person name="Theobald S."/>
            <person name="Brandl J."/>
            <person name="Frisvad J.C."/>
            <person name="Nielsen K.F."/>
            <person name="Lyhne E.K."/>
            <person name="Kogle M.E."/>
            <person name="Kuo A."/>
            <person name="Riley R."/>
            <person name="Clum A."/>
            <person name="Nolan M."/>
            <person name="Lipzen A."/>
            <person name="Salamov A."/>
            <person name="Henrissat B."/>
            <person name="Wiebenga A."/>
            <person name="De Vries R.P."/>
            <person name="Grigoriev I.V."/>
            <person name="Mortensen U.H."/>
            <person name="Andersen M.R."/>
            <person name="Baker S.E."/>
        </authorList>
    </citation>
    <scope>NUCLEOTIDE SEQUENCE [LARGE SCALE GENOMIC DNA]</scope>
    <source>
        <strain evidence="1 2">JOP 1030-1</strain>
    </source>
</reference>
<gene>
    <name evidence="1" type="ORF">BP01DRAFT_62927</name>
</gene>
<dbReference type="GeneID" id="37081210"/>
<organism evidence="1 2">
    <name type="scientific">Aspergillus saccharolyticus JOP 1030-1</name>
    <dbReference type="NCBI Taxonomy" id="1450539"/>
    <lineage>
        <taxon>Eukaryota</taxon>
        <taxon>Fungi</taxon>
        <taxon>Dikarya</taxon>
        <taxon>Ascomycota</taxon>
        <taxon>Pezizomycotina</taxon>
        <taxon>Eurotiomycetes</taxon>
        <taxon>Eurotiomycetidae</taxon>
        <taxon>Eurotiales</taxon>
        <taxon>Aspergillaceae</taxon>
        <taxon>Aspergillus</taxon>
        <taxon>Aspergillus subgen. Circumdati</taxon>
    </lineage>
</organism>
<dbReference type="Proteomes" id="UP000248349">
    <property type="component" value="Unassembled WGS sequence"/>
</dbReference>
<dbReference type="EMBL" id="KZ821234">
    <property type="protein sequence ID" value="PYH44983.1"/>
    <property type="molecule type" value="Genomic_DNA"/>
</dbReference>
<name>A0A318ZK98_9EURO</name>
<dbReference type="RefSeq" id="XP_025430965.1">
    <property type="nucleotide sequence ID" value="XM_025579981.1"/>
</dbReference>
<accession>A0A318ZK98</accession>
<keyword evidence="2" id="KW-1185">Reference proteome</keyword>
<proteinExistence type="predicted"/>
<sequence>MRSCLPCSIAATPLLPSPYVYLVSLPLQCLNVSFREIQVHSSRSEMTLLNTSGLLALGHVPGFSFSILLYQIFPYSSFYHCRCLHLLDVNLRIATDPL</sequence>